<dbReference type="Pfam" id="PF10576">
    <property type="entry name" value="EndIII_4Fe-2S"/>
    <property type="match status" value="1"/>
</dbReference>
<dbReference type="CDD" id="cd00056">
    <property type="entry name" value="ENDO3c"/>
    <property type="match status" value="1"/>
</dbReference>
<dbReference type="InterPro" id="IPR020084">
    <property type="entry name" value="NUDIX_hydrolase_CS"/>
</dbReference>
<dbReference type="Pfam" id="PF00633">
    <property type="entry name" value="HHH"/>
    <property type="match status" value="1"/>
</dbReference>
<keyword evidence="7" id="KW-0479">Metal-binding</keyword>
<dbReference type="Pfam" id="PF00730">
    <property type="entry name" value="HhH-GPD"/>
    <property type="match status" value="1"/>
</dbReference>
<dbReference type="SUPFAM" id="SSF55811">
    <property type="entry name" value="Nudix"/>
    <property type="match status" value="1"/>
</dbReference>
<comment type="caution">
    <text evidence="15">The sequence shown here is derived from an EMBL/GenBank/DDBJ whole genome shotgun (WGS) entry which is preliminary data.</text>
</comment>
<dbReference type="PROSITE" id="PS01155">
    <property type="entry name" value="ENDONUCLEASE_III_2"/>
    <property type="match status" value="1"/>
</dbReference>
<dbReference type="SUPFAM" id="SSF48150">
    <property type="entry name" value="DNA-glycosylase"/>
    <property type="match status" value="1"/>
</dbReference>
<evidence type="ECO:0000256" key="2">
    <source>
        <dbReference type="ARBA" id="ARBA00001966"/>
    </source>
</evidence>
<evidence type="ECO:0000256" key="3">
    <source>
        <dbReference type="ARBA" id="ARBA00008343"/>
    </source>
</evidence>
<evidence type="ECO:0000256" key="6">
    <source>
        <dbReference type="ARBA" id="ARBA00022485"/>
    </source>
</evidence>
<dbReference type="InterPro" id="IPR020476">
    <property type="entry name" value="Nudix_hydrolase"/>
</dbReference>
<dbReference type="GO" id="GO:0006298">
    <property type="term" value="P:mismatch repair"/>
    <property type="evidence" value="ECO:0007669"/>
    <property type="project" value="TreeGrafter"/>
</dbReference>
<dbReference type="PROSITE" id="PS00893">
    <property type="entry name" value="NUDIX_BOX"/>
    <property type="match status" value="1"/>
</dbReference>
<dbReference type="InterPro" id="IPR015797">
    <property type="entry name" value="NUDIX_hydrolase-like_dom_sf"/>
</dbReference>
<keyword evidence="13" id="KW-0326">Glycosidase</keyword>
<dbReference type="Gene3D" id="1.10.340.30">
    <property type="entry name" value="Hypothetical protein, domain 2"/>
    <property type="match status" value="1"/>
</dbReference>
<name>A0A0W8G577_9ZZZZ</name>
<dbReference type="PROSITE" id="PS51462">
    <property type="entry name" value="NUDIX"/>
    <property type="match status" value="1"/>
</dbReference>
<evidence type="ECO:0000259" key="14">
    <source>
        <dbReference type="PROSITE" id="PS51462"/>
    </source>
</evidence>
<evidence type="ECO:0000256" key="13">
    <source>
        <dbReference type="ARBA" id="ARBA00023295"/>
    </source>
</evidence>
<evidence type="ECO:0000256" key="7">
    <source>
        <dbReference type="ARBA" id="ARBA00022723"/>
    </source>
</evidence>
<dbReference type="AlphaFoldDB" id="A0A0W8G577"/>
<evidence type="ECO:0000256" key="9">
    <source>
        <dbReference type="ARBA" id="ARBA00022801"/>
    </source>
</evidence>
<organism evidence="15">
    <name type="scientific">hydrocarbon metagenome</name>
    <dbReference type="NCBI Taxonomy" id="938273"/>
    <lineage>
        <taxon>unclassified sequences</taxon>
        <taxon>metagenomes</taxon>
        <taxon>ecological metagenomes</taxon>
    </lineage>
</organism>
<proteinExistence type="inferred from homology"/>
<keyword evidence="10" id="KW-0408">Iron</keyword>
<dbReference type="InterPro" id="IPR044298">
    <property type="entry name" value="MIG/MutY"/>
</dbReference>
<keyword evidence="6" id="KW-0004">4Fe-4S</keyword>
<dbReference type="EC" id="3.2.2.31" evidence="4"/>
<dbReference type="CDD" id="cd03425">
    <property type="entry name" value="NUDIX_MutT_NudA_like"/>
    <property type="match status" value="1"/>
</dbReference>
<keyword evidence="12" id="KW-0234">DNA repair</keyword>
<dbReference type="PANTHER" id="PTHR42944:SF1">
    <property type="entry name" value="ADENINE DNA GLYCOSYLASE"/>
    <property type="match status" value="1"/>
</dbReference>
<dbReference type="GO" id="GO:0034039">
    <property type="term" value="F:8-oxo-7,8-dihydroguanine DNA N-glycosylase activity"/>
    <property type="evidence" value="ECO:0007669"/>
    <property type="project" value="TreeGrafter"/>
</dbReference>
<dbReference type="InterPro" id="IPR004035">
    <property type="entry name" value="Endouclease-III_FeS-bd_BS"/>
</dbReference>
<evidence type="ECO:0000256" key="5">
    <source>
        <dbReference type="ARBA" id="ARBA00022023"/>
    </source>
</evidence>
<dbReference type="Pfam" id="PF14815">
    <property type="entry name" value="NUDIX_4"/>
    <property type="match status" value="1"/>
</dbReference>
<dbReference type="InterPro" id="IPR003265">
    <property type="entry name" value="HhH-GPD_domain"/>
</dbReference>
<dbReference type="Gene3D" id="1.10.1670.10">
    <property type="entry name" value="Helix-hairpin-Helix base-excision DNA repair enzymes (C-terminal)"/>
    <property type="match status" value="1"/>
</dbReference>
<reference evidence="15" key="1">
    <citation type="journal article" date="2015" name="Proc. Natl. Acad. Sci. U.S.A.">
        <title>Networks of energetic and metabolic interactions define dynamics in microbial communities.</title>
        <authorList>
            <person name="Embree M."/>
            <person name="Liu J.K."/>
            <person name="Al-Bassam M.M."/>
            <person name="Zengler K."/>
        </authorList>
    </citation>
    <scope>NUCLEOTIDE SEQUENCE</scope>
</reference>
<sequence length="358" mass="39308">MSFAARLVSWYGENRRSLPWRENPTPYRVLVSEVMLQQTQAMRAAVYFQRFVARFPDFSSLAAAEPDEVLKLWEGLGYYSRARNLHAAARIVAAREDGTFPDTYEAIAALPGVGPYTAGAIAALALGLDHPAVDANVERVLSRTHDIDVPIKERQGRSRVRELAAALLPPGRAGDFFQAVMELGEVVCRPKNPACGLCPVADLCQARHLDIVAERPVRTKGKAITPITVATAVLRHQGLFFIQRRRPGGAWGNLWEFPGGRVEPGEAPGDAAVRELFEETGFSARIEAPLGVIRHGYTTYRVTLHCFLLTPADSALPEPALTAAVESRWAALADLDGLAFPAGHRKLIDSMRSDLRFF</sequence>
<keyword evidence="8" id="KW-0227">DNA damage</keyword>
<dbReference type="EMBL" id="LNQE01000233">
    <property type="protein sequence ID" value="KUG28319.1"/>
    <property type="molecule type" value="Genomic_DNA"/>
</dbReference>
<comment type="cofactor">
    <cofactor evidence="2">
        <name>[4Fe-4S] cluster</name>
        <dbReference type="ChEBI" id="CHEBI:49883"/>
    </cofactor>
</comment>
<dbReference type="PANTHER" id="PTHR42944">
    <property type="entry name" value="ADENINE DNA GLYCOSYLASE"/>
    <property type="match status" value="1"/>
</dbReference>
<dbReference type="FunFam" id="1.10.340.30:FF:000002">
    <property type="entry name" value="Adenine DNA glycosylase"/>
    <property type="match status" value="1"/>
</dbReference>
<dbReference type="GO" id="GO:0046872">
    <property type="term" value="F:metal ion binding"/>
    <property type="evidence" value="ECO:0007669"/>
    <property type="project" value="UniProtKB-KW"/>
</dbReference>
<dbReference type="GO" id="GO:0032357">
    <property type="term" value="F:oxidized purine DNA binding"/>
    <property type="evidence" value="ECO:0007669"/>
    <property type="project" value="TreeGrafter"/>
</dbReference>
<dbReference type="Gene3D" id="3.90.79.10">
    <property type="entry name" value="Nucleoside Triphosphate Pyrophosphohydrolase"/>
    <property type="match status" value="1"/>
</dbReference>
<evidence type="ECO:0000256" key="11">
    <source>
        <dbReference type="ARBA" id="ARBA00023014"/>
    </source>
</evidence>
<keyword evidence="11" id="KW-0411">Iron-sulfur</keyword>
<evidence type="ECO:0000313" key="15">
    <source>
        <dbReference type="EMBL" id="KUG28319.1"/>
    </source>
</evidence>
<dbReference type="InterPro" id="IPR003651">
    <property type="entry name" value="Endonuclease3_FeS-loop_motif"/>
</dbReference>
<accession>A0A0W8G577</accession>
<evidence type="ECO:0000256" key="4">
    <source>
        <dbReference type="ARBA" id="ARBA00012045"/>
    </source>
</evidence>
<dbReference type="InterPro" id="IPR011257">
    <property type="entry name" value="DNA_glycosylase"/>
</dbReference>
<dbReference type="InterPro" id="IPR000445">
    <property type="entry name" value="HhH_motif"/>
</dbReference>
<dbReference type="PRINTS" id="PR00502">
    <property type="entry name" value="NUDIXFAMILY"/>
</dbReference>
<dbReference type="InterPro" id="IPR023170">
    <property type="entry name" value="HhH_base_excis_C"/>
</dbReference>
<comment type="similarity">
    <text evidence="3">Belongs to the Nth/MutY family.</text>
</comment>
<dbReference type="SMART" id="SM00525">
    <property type="entry name" value="FES"/>
    <property type="match status" value="1"/>
</dbReference>
<dbReference type="GO" id="GO:0000701">
    <property type="term" value="F:purine-specific mismatch base pair DNA N-glycosylase activity"/>
    <property type="evidence" value="ECO:0007669"/>
    <property type="project" value="UniProtKB-EC"/>
</dbReference>
<protein>
    <recommendedName>
        <fullName evidence="5">Adenine DNA glycosylase</fullName>
        <ecNumber evidence="4">3.2.2.31</ecNumber>
    </recommendedName>
</protein>
<comment type="catalytic activity">
    <reaction evidence="1">
        <text>Hydrolyzes free adenine bases from 7,8-dihydro-8-oxoguanine:adenine mismatched double-stranded DNA, leaving an apurinic site.</text>
        <dbReference type="EC" id="3.2.2.31"/>
    </reaction>
</comment>
<dbReference type="GO" id="GO:0051539">
    <property type="term" value="F:4 iron, 4 sulfur cluster binding"/>
    <property type="evidence" value="ECO:0007669"/>
    <property type="project" value="UniProtKB-KW"/>
</dbReference>
<feature type="domain" description="Nudix hydrolase" evidence="14">
    <location>
        <begin position="225"/>
        <end position="353"/>
    </location>
</feature>
<dbReference type="PROSITE" id="PS00764">
    <property type="entry name" value="ENDONUCLEASE_III_1"/>
    <property type="match status" value="1"/>
</dbReference>
<evidence type="ECO:0000256" key="8">
    <source>
        <dbReference type="ARBA" id="ARBA00022763"/>
    </source>
</evidence>
<dbReference type="InterPro" id="IPR000086">
    <property type="entry name" value="NUDIX_hydrolase_dom"/>
</dbReference>
<keyword evidence="9" id="KW-0378">Hydrolase</keyword>
<dbReference type="InterPro" id="IPR029119">
    <property type="entry name" value="MutY_C"/>
</dbReference>
<evidence type="ECO:0000256" key="12">
    <source>
        <dbReference type="ARBA" id="ARBA00023204"/>
    </source>
</evidence>
<dbReference type="SMART" id="SM00478">
    <property type="entry name" value="ENDO3c"/>
    <property type="match status" value="1"/>
</dbReference>
<gene>
    <name evidence="15" type="ORF">ASZ90_001815</name>
</gene>
<dbReference type="GO" id="GO:0006284">
    <property type="term" value="P:base-excision repair"/>
    <property type="evidence" value="ECO:0007669"/>
    <property type="project" value="InterPro"/>
</dbReference>
<evidence type="ECO:0000256" key="10">
    <source>
        <dbReference type="ARBA" id="ARBA00023004"/>
    </source>
</evidence>
<dbReference type="InterPro" id="IPR004036">
    <property type="entry name" value="Endonuclease-III-like_CS2"/>
</dbReference>
<dbReference type="GO" id="GO:0035485">
    <property type="term" value="F:adenine/guanine mispair binding"/>
    <property type="evidence" value="ECO:0007669"/>
    <property type="project" value="TreeGrafter"/>
</dbReference>
<evidence type="ECO:0000256" key="1">
    <source>
        <dbReference type="ARBA" id="ARBA00000843"/>
    </source>
</evidence>